<dbReference type="SUPFAM" id="SSF56327">
    <property type="entry name" value="LDH C-terminal domain-like"/>
    <property type="match status" value="1"/>
</dbReference>
<evidence type="ECO:0000313" key="13">
    <source>
        <dbReference type="EMBL" id="OOP73321.1"/>
    </source>
</evidence>
<reference evidence="13 14" key="1">
    <citation type="submission" date="2017-02" db="EMBL/GenBank/DDBJ databases">
        <title>Genome sequence of Clostridium beijerinckii Br21.</title>
        <authorList>
            <person name="Fonseca B.C."/>
            <person name="Guazzaroni M.E."/>
            <person name="Riano-Pachon D.M."/>
            <person name="Reginatto V."/>
        </authorList>
    </citation>
    <scope>NUCLEOTIDE SEQUENCE [LARGE SCALE GENOMIC DNA]</scope>
    <source>
        <strain evidence="13 14">Br21</strain>
    </source>
</reference>
<dbReference type="CDD" id="cd05296">
    <property type="entry name" value="GH4_P_beta_glucosidase"/>
    <property type="match status" value="1"/>
</dbReference>
<dbReference type="PRINTS" id="PR00732">
    <property type="entry name" value="GLHYDRLASE4"/>
</dbReference>
<keyword evidence="5 11" id="KW-0520">NAD</keyword>
<keyword evidence="9" id="KW-0408">Iron</keyword>
<dbReference type="Pfam" id="PF11975">
    <property type="entry name" value="Glyco_hydro_4C"/>
    <property type="match status" value="1"/>
</dbReference>
<feature type="binding site" evidence="9">
    <location>
        <position position="200"/>
    </location>
    <ligand>
        <name>Mn(2+)</name>
        <dbReference type="ChEBI" id="CHEBI:29035"/>
    </ligand>
</feature>
<keyword evidence="3 9" id="KW-0479">Metal-binding</keyword>
<feature type="binding site" evidence="8">
    <location>
        <position position="149"/>
    </location>
    <ligand>
        <name>substrate</name>
    </ligand>
</feature>
<dbReference type="Proteomes" id="UP000190959">
    <property type="component" value="Unassembled WGS sequence"/>
</dbReference>
<comment type="subunit">
    <text evidence="2">Homotetramer.</text>
</comment>
<keyword evidence="9" id="KW-0533">Nickel</keyword>
<dbReference type="RefSeq" id="WP_078115454.1">
    <property type="nucleotide sequence ID" value="NZ_MWMH01000003.1"/>
</dbReference>
<feature type="domain" description="Glycosyl hydrolase family 4 C-terminal" evidence="12">
    <location>
        <begin position="195"/>
        <end position="410"/>
    </location>
</feature>
<evidence type="ECO:0000256" key="2">
    <source>
        <dbReference type="ARBA" id="ARBA00011881"/>
    </source>
</evidence>
<dbReference type="PROSITE" id="PS01324">
    <property type="entry name" value="GLYCOSYL_HYDROL_F4"/>
    <property type="match status" value="1"/>
</dbReference>
<dbReference type="SUPFAM" id="SSF51735">
    <property type="entry name" value="NAD(P)-binding Rossmann-fold domains"/>
    <property type="match status" value="1"/>
</dbReference>
<dbReference type="Gene3D" id="3.40.50.720">
    <property type="entry name" value="NAD(P)-binding Rossmann-like Domain"/>
    <property type="match status" value="1"/>
</dbReference>
<evidence type="ECO:0000256" key="7">
    <source>
        <dbReference type="ARBA" id="ARBA00023295"/>
    </source>
</evidence>
<evidence type="ECO:0000256" key="8">
    <source>
        <dbReference type="PIRSR" id="PIRSR601088-2"/>
    </source>
</evidence>
<dbReference type="PANTHER" id="PTHR32092:SF5">
    <property type="entry name" value="6-PHOSPHO-BETA-GLUCOSIDASE"/>
    <property type="match status" value="1"/>
</dbReference>
<dbReference type="EMBL" id="MWMH01000003">
    <property type="protein sequence ID" value="OOP73321.1"/>
    <property type="molecule type" value="Genomic_DNA"/>
</dbReference>
<evidence type="ECO:0000256" key="3">
    <source>
        <dbReference type="ARBA" id="ARBA00022723"/>
    </source>
</evidence>
<dbReference type="InterPro" id="IPR015955">
    <property type="entry name" value="Lactate_DH/Glyco_Ohase_4_C"/>
</dbReference>
<evidence type="ECO:0000313" key="14">
    <source>
        <dbReference type="Proteomes" id="UP000190959"/>
    </source>
</evidence>
<dbReference type="InterPro" id="IPR019802">
    <property type="entry name" value="GlycHydrolase_4_CS"/>
</dbReference>
<evidence type="ECO:0000256" key="9">
    <source>
        <dbReference type="PIRSR" id="PIRSR601088-3"/>
    </source>
</evidence>
<dbReference type="InterPro" id="IPR001088">
    <property type="entry name" value="Glyco_hydro_4"/>
</dbReference>
<evidence type="ECO:0000256" key="11">
    <source>
        <dbReference type="RuleBase" id="RU361152"/>
    </source>
</evidence>
<accession>A0A1S9N7C3</accession>
<evidence type="ECO:0000259" key="12">
    <source>
        <dbReference type="Pfam" id="PF11975"/>
    </source>
</evidence>
<evidence type="ECO:0000256" key="10">
    <source>
        <dbReference type="PIRSR" id="PIRSR601088-4"/>
    </source>
</evidence>
<feature type="site" description="Increases basicity of active site Tyr" evidence="10">
    <location>
        <position position="111"/>
    </location>
</feature>
<evidence type="ECO:0000256" key="4">
    <source>
        <dbReference type="ARBA" id="ARBA00022801"/>
    </source>
</evidence>
<evidence type="ECO:0000256" key="5">
    <source>
        <dbReference type="ARBA" id="ARBA00023027"/>
    </source>
</evidence>
<protein>
    <submittedName>
        <fullName evidence="13">6-phospho-beta-glucosidase</fullName>
    </submittedName>
</protein>
<evidence type="ECO:0000256" key="1">
    <source>
        <dbReference type="ARBA" id="ARBA00010141"/>
    </source>
</evidence>
<dbReference type="InterPro" id="IPR022616">
    <property type="entry name" value="Glyco_hydro_4_C"/>
</dbReference>
<keyword evidence="4 11" id="KW-0378">Hydrolase</keyword>
<name>A0A1S9N7C3_CLOBE</name>
<feature type="binding site" evidence="8">
    <location>
        <position position="95"/>
    </location>
    <ligand>
        <name>substrate</name>
    </ligand>
</feature>
<evidence type="ECO:0000256" key="6">
    <source>
        <dbReference type="ARBA" id="ARBA00023211"/>
    </source>
</evidence>
<dbReference type="Gene3D" id="3.90.110.10">
    <property type="entry name" value="Lactate dehydrogenase/glycoside hydrolase, family 4, C-terminal"/>
    <property type="match status" value="1"/>
</dbReference>
<dbReference type="AlphaFoldDB" id="A0A1S9N7C3"/>
<keyword evidence="7 11" id="KW-0326">Glycosidase</keyword>
<feature type="binding site" evidence="9">
    <location>
        <position position="170"/>
    </location>
    <ligand>
        <name>Mn(2+)</name>
        <dbReference type="ChEBI" id="CHEBI:29035"/>
    </ligand>
</feature>
<dbReference type="GO" id="GO:0046872">
    <property type="term" value="F:metal ion binding"/>
    <property type="evidence" value="ECO:0007669"/>
    <property type="project" value="UniProtKB-KW"/>
</dbReference>
<dbReference type="GO" id="GO:0005975">
    <property type="term" value="P:carbohydrate metabolic process"/>
    <property type="evidence" value="ECO:0007669"/>
    <property type="project" value="InterPro"/>
</dbReference>
<sequence length="436" mass="49030">MSELKIVIIGGGSSYTPEIIEGFIKRKDELPVKNIVLVDIEEGKEKLNIVGALAKRMCEKANLNIRISLTLDRREALQNADFVVTQFRVGGLDARARDERFPLKYNVLGQETVGPGGFAKALRTIPVILDISRDIKELCPNAWLINFTNPSGIITEAVLKYTNIKCIGLCNVPIHMKMDVVSMLDVNSKDVFIEYVGLNHLVWGRNVWYKGINVTDRVIEKLKDGAELTMKNISDLKWPKKFLDALGMIPCPYHRYYYMTDRLLKEEKDAAKTIGTRAEQVKKIEVSLFEKYKDKNLDFKPPELEKRGGAYYSDAAVSLISSIYNDKKDIHTINVRNNGTIKGIPDDSVVEVNCLVDKRGATPLSLTRPVEEKILGLIHSVKFYEISTIEAGVHGNINQAIMALANNPLVPSVDIAIKLFEDLYSLNKGYLPQFNK</sequence>
<organism evidence="13 14">
    <name type="scientific">Clostridium beijerinckii</name>
    <name type="common">Clostridium MP</name>
    <dbReference type="NCBI Taxonomy" id="1520"/>
    <lineage>
        <taxon>Bacteria</taxon>
        <taxon>Bacillati</taxon>
        <taxon>Bacillota</taxon>
        <taxon>Clostridia</taxon>
        <taxon>Eubacteriales</taxon>
        <taxon>Clostridiaceae</taxon>
        <taxon>Clostridium</taxon>
    </lineage>
</organism>
<dbReference type="Pfam" id="PF02056">
    <property type="entry name" value="Glyco_hydro_4"/>
    <property type="match status" value="1"/>
</dbReference>
<gene>
    <name evidence="13" type="ORF">CBEIBR21_09845</name>
</gene>
<dbReference type="PANTHER" id="PTHR32092">
    <property type="entry name" value="6-PHOSPHO-BETA-GLUCOSIDASE-RELATED"/>
    <property type="match status" value="1"/>
</dbReference>
<dbReference type="GO" id="GO:0016616">
    <property type="term" value="F:oxidoreductase activity, acting on the CH-OH group of donors, NAD or NADP as acceptor"/>
    <property type="evidence" value="ECO:0007669"/>
    <property type="project" value="InterPro"/>
</dbReference>
<comment type="caution">
    <text evidence="13">The sequence shown here is derived from an EMBL/GenBank/DDBJ whole genome shotgun (WGS) entry which is preliminary data.</text>
</comment>
<comment type="cofactor">
    <cofactor evidence="11">
        <name>NAD(+)</name>
        <dbReference type="ChEBI" id="CHEBI:57540"/>
    </cofactor>
    <text evidence="11">Binds 1 NAD(+) per subunit.</text>
</comment>
<comment type="similarity">
    <text evidence="1 11">Belongs to the glycosyl hydrolase 4 family.</text>
</comment>
<dbReference type="InterPro" id="IPR036291">
    <property type="entry name" value="NAD(P)-bd_dom_sf"/>
</dbReference>
<keyword evidence="9" id="KW-0170">Cobalt</keyword>
<keyword evidence="6 9" id="KW-0464">Manganese</keyword>
<dbReference type="GO" id="GO:0004553">
    <property type="term" value="F:hydrolase activity, hydrolyzing O-glycosyl compounds"/>
    <property type="evidence" value="ECO:0007669"/>
    <property type="project" value="InterPro"/>
</dbReference>
<proteinExistence type="inferred from homology"/>